<dbReference type="EMBL" id="WIXE01025697">
    <property type="protein sequence ID" value="KAK5964526.1"/>
    <property type="molecule type" value="Genomic_DNA"/>
</dbReference>
<sequence length="100" mass="10713">SGSQAVSAYARAHHNLCKRIHLSSVRFRKSEAIPITSAKERLRINSDFHADKISFINESSRGGAAYMYCLLAVPAGAVALYGCGKVSGCVLSNLVPCTEI</sequence>
<feature type="non-terminal residue" evidence="1">
    <location>
        <position position="1"/>
    </location>
</feature>
<reference evidence="1 2" key="1">
    <citation type="submission" date="2019-10" db="EMBL/GenBank/DDBJ databases">
        <title>Assembly and Annotation for the nematode Trichostrongylus colubriformis.</title>
        <authorList>
            <person name="Martin J."/>
        </authorList>
    </citation>
    <scope>NUCLEOTIDE SEQUENCE [LARGE SCALE GENOMIC DNA]</scope>
    <source>
        <strain evidence="1">G859</strain>
        <tissue evidence="1">Whole worm</tissue>
    </source>
</reference>
<gene>
    <name evidence="1" type="ORF">GCK32_013544</name>
</gene>
<dbReference type="AlphaFoldDB" id="A0AAN8EMK5"/>
<evidence type="ECO:0000313" key="1">
    <source>
        <dbReference type="EMBL" id="KAK5964526.1"/>
    </source>
</evidence>
<keyword evidence="2" id="KW-1185">Reference proteome</keyword>
<protein>
    <submittedName>
        <fullName evidence="1">Uncharacterized protein</fullName>
    </submittedName>
</protein>
<comment type="caution">
    <text evidence="1">The sequence shown here is derived from an EMBL/GenBank/DDBJ whole genome shotgun (WGS) entry which is preliminary data.</text>
</comment>
<organism evidence="1 2">
    <name type="scientific">Trichostrongylus colubriformis</name>
    <name type="common">Black scour worm</name>
    <dbReference type="NCBI Taxonomy" id="6319"/>
    <lineage>
        <taxon>Eukaryota</taxon>
        <taxon>Metazoa</taxon>
        <taxon>Ecdysozoa</taxon>
        <taxon>Nematoda</taxon>
        <taxon>Chromadorea</taxon>
        <taxon>Rhabditida</taxon>
        <taxon>Rhabditina</taxon>
        <taxon>Rhabditomorpha</taxon>
        <taxon>Strongyloidea</taxon>
        <taxon>Trichostrongylidae</taxon>
        <taxon>Trichostrongylus</taxon>
    </lineage>
</organism>
<accession>A0AAN8EMK5</accession>
<evidence type="ECO:0000313" key="2">
    <source>
        <dbReference type="Proteomes" id="UP001331761"/>
    </source>
</evidence>
<proteinExistence type="predicted"/>
<dbReference type="Proteomes" id="UP001331761">
    <property type="component" value="Unassembled WGS sequence"/>
</dbReference>
<name>A0AAN8EMK5_TRICO</name>